<accession>A0ABW5QTS5</accession>
<dbReference type="EMBL" id="JBHUMY010000005">
    <property type="protein sequence ID" value="MFD2659565.1"/>
    <property type="molecule type" value="Genomic_DNA"/>
</dbReference>
<proteinExistence type="predicted"/>
<feature type="transmembrane region" description="Helical" evidence="1">
    <location>
        <begin position="63"/>
        <end position="91"/>
    </location>
</feature>
<evidence type="ECO:0000313" key="2">
    <source>
        <dbReference type="EMBL" id="MFD2659565.1"/>
    </source>
</evidence>
<feature type="transmembrane region" description="Helical" evidence="1">
    <location>
        <begin position="271"/>
        <end position="302"/>
    </location>
</feature>
<feature type="transmembrane region" description="Helical" evidence="1">
    <location>
        <begin position="378"/>
        <end position="401"/>
    </location>
</feature>
<dbReference type="Pfam" id="PF05975">
    <property type="entry name" value="EcsB"/>
    <property type="match status" value="1"/>
</dbReference>
<feature type="transmembrane region" description="Helical" evidence="1">
    <location>
        <begin position="111"/>
        <end position="130"/>
    </location>
</feature>
<organism evidence="2 3">
    <name type="scientific">Paenibacillus thailandensis</name>
    <dbReference type="NCBI Taxonomy" id="393250"/>
    <lineage>
        <taxon>Bacteria</taxon>
        <taxon>Bacillati</taxon>
        <taxon>Bacillota</taxon>
        <taxon>Bacilli</taxon>
        <taxon>Bacillales</taxon>
        <taxon>Paenibacillaceae</taxon>
        <taxon>Paenibacillus</taxon>
    </lineage>
</organism>
<keyword evidence="1" id="KW-0472">Membrane</keyword>
<feature type="transmembrane region" description="Helical" evidence="1">
    <location>
        <begin position="169"/>
        <end position="188"/>
    </location>
</feature>
<name>A0ABW5QTS5_9BACL</name>
<dbReference type="Proteomes" id="UP001597493">
    <property type="component" value="Unassembled WGS sequence"/>
</dbReference>
<feature type="transmembrane region" description="Helical" evidence="1">
    <location>
        <begin position="194"/>
        <end position="211"/>
    </location>
</feature>
<keyword evidence="3" id="KW-1185">Reference proteome</keyword>
<evidence type="ECO:0000313" key="3">
    <source>
        <dbReference type="Proteomes" id="UP001597493"/>
    </source>
</evidence>
<feature type="transmembrane region" description="Helical" evidence="1">
    <location>
        <begin position="308"/>
        <end position="331"/>
    </location>
</feature>
<feature type="transmembrane region" description="Helical" evidence="1">
    <location>
        <begin position="352"/>
        <end position="372"/>
    </location>
</feature>
<protein>
    <submittedName>
        <fullName evidence="2">ABC transporter permease</fullName>
    </submittedName>
</protein>
<evidence type="ECO:0000256" key="1">
    <source>
        <dbReference type="SAM" id="Phobius"/>
    </source>
</evidence>
<dbReference type="PIRSF" id="PIRSF037259">
    <property type="entry name" value="EcsB_ABC"/>
    <property type="match status" value="1"/>
</dbReference>
<gene>
    <name evidence="2" type="ORF">ACFSW5_04715</name>
</gene>
<feature type="transmembrane region" description="Helical" evidence="1">
    <location>
        <begin position="136"/>
        <end position="157"/>
    </location>
</feature>
<comment type="caution">
    <text evidence="2">The sequence shown here is derived from an EMBL/GenBank/DDBJ whole genome shotgun (WGS) entry which is preliminary data.</text>
</comment>
<keyword evidence="1" id="KW-1133">Transmembrane helix</keyword>
<dbReference type="RefSeq" id="WP_379270253.1">
    <property type="nucleotide sequence ID" value="NZ_JBHUGT010000013.1"/>
</dbReference>
<sequence length="418" mass="47416">MREEERSLQSLWRRRAASFGREMLPYVRYVGQSGLSLVLSFLVITFAIRYFQLLRDVPSDFPVTAVGVLALTIAVAWSPLRTWLSAADIVFLMPREAEMNVYIFRSFRRAAVQTALLLGALLLLYAPIYRQGPGKAGIAAVALIAAAVKALSMWGAWRERQVAWPRIRLLLRSLRWLAIALIMAAALVSEPWQGALFLVLVAALMALLYRLPRRHQIPWERLIAEETATRSRHYRFMSFFVDVPALPSPVTSRPYLSWLIRLVRYKHENTYVYLYALTVIRTELAGIMLRLLVLLGLILYWLAESAWLGGWGAAAMYILFVAIFGFQLGALHQAHRHTVWHHIYPLPESRRLADLVRVDRLALLVCALLLWLPLGVTLLVSGYAAAAAASLIAAVCYIWIIRPASLSRKLRREAEDDD</sequence>
<keyword evidence="1" id="KW-0812">Transmembrane</keyword>
<reference evidence="3" key="1">
    <citation type="journal article" date="2019" name="Int. J. Syst. Evol. Microbiol.">
        <title>The Global Catalogue of Microorganisms (GCM) 10K type strain sequencing project: providing services to taxonomists for standard genome sequencing and annotation.</title>
        <authorList>
            <consortium name="The Broad Institute Genomics Platform"/>
            <consortium name="The Broad Institute Genome Sequencing Center for Infectious Disease"/>
            <person name="Wu L."/>
            <person name="Ma J."/>
        </authorList>
    </citation>
    <scope>NUCLEOTIDE SEQUENCE [LARGE SCALE GENOMIC DNA]</scope>
    <source>
        <strain evidence="3">TISTR 1827</strain>
    </source>
</reference>
<feature type="transmembrane region" description="Helical" evidence="1">
    <location>
        <begin position="29"/>
        <end position="51"/>
    </location>
</feature>
<dbReference type="InterPro" id="IPR010288">
    <property type="entry name" value="EcsB_ABC"/>
</dbReference>